<dbReference type="Gene3D" id="3.10.560.10">
    <property type="entry name" value="Outer membrane lipoprotein wza domain like"/>
    <property type="match status" value="2"/>
</dbReference>
<keyword evidence="1" id="KW-0732">Signal</keyword>
<evidence type="ECO:0000259" key="2">
    <source>
        <dbReference type="Pfam" id="PF06251"/>
    </source>
</evidence>
<dbReference type="Pfam" id="PF06251">
    <property type="entry name" value="Caps_syn_GfcC_C"/>
    <property type="match status" value="1"/>
</dbReference>
<comment type="caution">
    <text evidence="3">The sequence shown here is derived from an EMBL/GenBank/DDBJ whole genome shotgun (WGS) entry which is preliminary data.</text>
</comment>
<proteinExistence type="predicted"/>
<evidence type="ECO:0000256" key="1">
    <source>
        <dbReference type="SAM" id="SignalP"/>
    </source>
</evidence>
<sequence length="263" mass="27939">MPLPRLAVLALLCLSAVPAAAQTASSTDSIGVSVEGAVRAPGLYKLPAKARIDQAIAAARPGADAYVLGAALLRRQALTEQVRLKAGLQYDLKQLANSGDKAISDTAATLSAWLESLPVTGRAPRQLLELRLLQIQPKYNPVAFEGDRVIYPVRPTQVQVVGAVVQPCALQHVPEQDVLAYLRACPGNPAADRDTAYIVQPDGNVQVAGIALWNRSPPQPLAPGAILYVPLTEYATRTVDPEFNRQFAEFLATQVLPAPGASL</sequence>
<feature type="chain" id="PRO_5037571362" description="Capsule biosynthesis GfcC-like C-terminal domain-containing protein" evidence="1">
    <location>
        <begin position="22"/>
        <end position="263"/>
    </location>
</feature>
<dbReference type="EMBL" id="BNBA01000009">
    <property type="protein sequence ID" value="GHH52066.1"/>
    <property type="molecule type" value="Genomic_DNA"/>
</dbReference>
<dbReference type="AlphaFoldDB" id="A0A919F707"/>
<reference evidence="3" key="2">
    <citation type="submission" date="2020-09" db="EMBL/GenBank/DDBJ databases">
        <authorList>
            <person name="Sun Q."/>
            <person name="Ohkuma M."/>
        </authorList>
    </citation>
    <scope>NUCLEOTIDE SEQUENCE</scope>
    <source>
        <strain evidence="3">JCM 13306</strain>
    </source>
</reference>
<name>A0A919F707_9XANT</name>
<accession>A0A919F707</accession>
<evidence type="ECO:0000313" key="4">
    <source>
        <dbReference type="Proteomes" id="UP000623958"/>
    </source>
</evidence>
<keyword evidence="4" id="KW-1185">Reference proteome</keyword>
<dbReference type="Proteomes" id="UP000623958">
    <property type="component" value="Unassembled WGS sequence"/>
</dbReference>
<feature type="domain" description="Capsule biosynthesis GfcC-like C-terminal" evidence="2">
    <location>
        <begin position="171"/>
        <end position="254"/>
    </location>
</feature>
<gene>
    <name evidence="3" type="ORF">GCM10009090_15250</name>
</gene>
<reference evidence="3" key="1">
    <citation type="journal article" date="2014" name="Int. J. Syst. Evol. Microbiol.">
        <title>Complete genome sequence of Corynebacterium casei LMG S-19264T (=DSM 44701T), isolated from a smear-ripened cheese.</title>
        <authorList>
            <consortium name="US DOE Joint Genome Institute (JGI-PGF)"/>
            <person name="Walter F."/>
            <person name="Albersmeier A."/>
            <person name="Kalinowski J."/>
            <person name="Ruckert C."/>
        </authorList>
    </citation>
    <scope>NUCLEOTIDE SEQUENCE</scope>
    <source>
        <strain evidence="3">JCM 13306</strain>
    </source>
</reference>
<protein>
    <recommendedName>
        <fullName evidence="2">Capsule biosynthesis GfcC-like C-terminal domain-containing protein</fullName>
    </recommendedName>
</protein>
<dbReference type="InterPro" id="IPR010425">
    <property type="entry name" value="Caps_synth_GfcC-like_C"/>
</dbReference>
<dbReference type="RefSeq" id="WP_140722663.1">
    <property type="nucleotide sequence ID" value="NZ_BNBA01000009.1"/>
</dbReference>
<evidence type="ECO:0000313" key="3">
    <source>
        <dbReference type="EMBL" id="GHH52066.1"/>
    </source>
</evidence>
<feature type="signal peptide" evidence="1">
    <location>
        <begin position="1"/>
        <end position="21"/>
    </location>
</feature>
<organism evidence="3 4">
    <name type="scientific">Xanthomonas boreopolis</name>
    <dbReference type="NCBI Taxonomy" id="86183"/>
    <lineage>
        <taxon>Bacteria</taxon>
        <taxon>Pseudomonadati</taxon>
        <taxon>Pseudomonadota</taxon>
        <taxon>Gammaproteobacteria</taxon>
        <taxon>Lysobacterales</taxon>
        <taxon>Lysobacteraceae</taxon>
        <taxon>Xanthomonas</taxon>
    </lineage>
</organism>